<dbReference type="KEGG" id="vg:16489522"/>
<accession>S5MQC8</accession>
<dbReference type="Gene3D" id="1.20.58.80">
    <property type="entry name" value="Phosphotransferase system, lactose/cellobiose-type IIA subunit"/>
    <property type="match status" value="1"/>
</dbReference>
<dbReference type="GeneID" id="16489522"/>
<gene>
    <name evidence="1" type="ORF">Hesp121</name>
</gene>
<name>S5MQC8_9ABAC</name>
<keyword evidence="2" id="KW-1185">Reference proteome</keyword>
<dbReference type="RefSeq" id="YP_008378337.1">
    <property type="nucleotide sequence ID" value="NC_021923.1"/>
</dbReference>
<evidence type="ECO:0000313" key="2">
    <source>
        <dbReference type="Proteomes" id="UP000203768"/>
    </source>
</evidence>
<organism evidence="1 2">
    <name type="scientific">Hemileuca sp. nucleopolyhedrovirus</name>
    <dbReference type="NCBI Taxonomy" id="1367203"/>
    <lineage>
        <taxon>Viruses</taxon>
        <taxon>Viruses incertae sedis</taxon>
        <taxon>Naldaviricetes</taxon>
        <taxon>Lefavirales</taxon>
        <taxon>Baculoviridae</taxon>
        <taxon>Alphabaculovirus</taxon>
        <taxon>Alphabaculovirus heleucae</taxon>
        <taxon>Hemileuca species nucleopolyhedrovirus</taxon>
    </lineage>
</organism>
<evidence type="ECO:0000313" key="1">
    <source>
        <dbReference type="EMBL" id="AGR56873.1"/>
    </source>
</evidence>
<dbReference type="Proteomes" id="UP000203768">
    <property type="component" value="Segment"/>
</dbReference>
<reference evidence="1 2" key="1">
    <citation type="journal article" date="2013" name="Virus Genes">
        <title>The genome of a baculovirus isolated from Hemileuca sp. encodes a serpin ortholog.</title>
        <authorList>
            <person name="Rohrmann G.F."/>
            <person name="Erlandson M.A."/>
            <person name="Theilmann D.A."/>
        </authorList>
    </citation>
    <scope>NUCLEOTIDE SEQUENCE [LARGE SCALE GENOMIC DNA]</scope>
</reference>
<protein>
    <submittedName>
        <fullName evidence="1">Ac120</fullName>
    </submittedName>
</protein>
<sequence length="106" mass="12401">MVSTAIKMPPTNEQNTIERLVALRDNAEEATRLAATFEKVSHLYRAVTCLELAIEFYLQYLTHNNHSDDDNETIQRHIRERRADIVRIKKQIESKKNALRKIVLIK</sequence>
<proteinExistence type="predicted"/>
<dbReference type="EMBL" id="KF158713">
    <property type="protein sequence ID" value="AGR56873.1"/>
    <property type="molecule type" value="Genomic_DNA"/>
</dbReference>